<proteinExistence type="predicted"/>
<dbReference type="Gene3D" id="3.10.180.10">
    <property type="entry name" value="2,3-Dihydroxybiphenyl 1,2-Dioxygenase, domain 1"/>
    <property type="match status" value="1"/>
</dbReference>
<dbReference type="PANTHER" id="PTHR36503:SF1">
    <property type="entry name" value="BLR2520 PROTEIN"/>
    <property type="match status" value="1"/>
</dbReference>
<organism evidence="2 3">
    <name type="scientific">Acinetobacter haemolyticus ATCC 19194</name>
    <dbReference type="NCBI Taxonomy" id="707232"/>
    <lineage>
        <taxon>Bacteria</taxon>
        <taxon>Pseudomonadati</taxon>
        <taxon>Pseudomonadota</taxon>
        <taxon>Gammaproteobacteria</taxon>
        <taxon>Moraxellales</taxon>
        <taxon>Moraxellaceae</taxon>
        <taxon>Acinetobacter</taxon>
    </lineage>
</organism>
<evidence type="ECO:0000313" key="2">
    <source>
        <dbReference type="EMBL" id="EFF83142.1"/>
    </source>
</evidence>
<dbReference type="PROSITE" id="PS51819">
    <property type="entry name" value="VOC"/>
    <property type="match status" value="1"/>
</dbReference>
<comment type="caution">
    <text evidence="2">The sequence shown here is derived from an EMBL/GenBank/DDBJ whole genome shotgun (WGS) entry which is preliminary data.</text>
</comment>
<dbReference type="PANTHER" id="PTHR36503">
    <property type="entry name" value="BLR2520 PROTEIN"/>
    <property type="match status" value="1"/>
</dbReference>
<dbReference type="SUPFAM" id="SSF54593">
    <property type="entry name" value="Glyoxalase/Bleomycin resistance protein/Dihydroxybiphenyl dioxygenase"/>
    <property type="match status" value="1"/>
</dbReference>
<dbReference type="InterPro" id="IPR029068">
    <property type="entry name" value="Glyas_Bleomycin-R_OHBP_Dase"/>
</dbReference>
<dbReference type="EMBL" id="ADMT01000131">
    <property type="protein sequence ID" value="EFF83142.1"/>
    <property type="molecule type" value="Genomic_DNA"/>
</dbReference>
<gene>
    <name evidence="2" type="ORF">HMP0015_1375</name>
</gene>
<evidence type="ECO:0000259" key="1">
    <source>
        <dbReference type="PROSITE" id="PS51819"/>
    </source>
</evidence>
<protein>
    <submittedName>
        <fullName evidence="2">Glyoxalase family protein</fullName>
    </submittedName>
</protein>
<sequence length="162" mass="17887">MTNNVLTSCRYIYDIKRGTKIKPHISILTLGVTDLEQSLIFYRDGLGLQTEGIVGQEFEHGAVAFFDLQRGLKLAIFAQEDLAIDAGLIQHPISSTAMSIGHNVSNKSEVDEIMETAKKAGAVIVKQAQNTFYGGYAGYFLDPNGHLWEIVWNPQIMPPSNC</sequence>
<dbReference type="HOGENOM" id="CLU_046006_18_0_6"/>
<dbReference type="InterPro" id="IPR037523">
    <property type="entry name" value="VOC_core"/>
</dbReference>
<dbReference type="Proteomes" id="UP000003085">
    <property type="component" value="Unassembled WGS sequence"/>
</dbReference>
<dbReference type="AlphaFoldDB" id="D4XNT3"/>
<dbReference type="Pfam" id="PF00903">
    <property type="entry name" value="Glyoxalase"/>
    <property type="match status" value="1"/>
</dbReference>
<feature type="domain" description="VOC" evidence="1">
    <location>
        <begin position="24"/>
        <end position="153"/>
    </location>
</feature>
<evidence type="ECO:0000313" key="3">
    <source>
        <dbReference type="Proteomes" id="UP000003085"/>
    </source>
</evidence>
<name>D4XNT3_ACIHA</name>
<accession>D4XNT3</accession>
<dbReference type="InterPro" id="IPR004360">
    <property type="entry name" value="Glyas_Fos-R_dOase_dom"/>
</dbReference>
<reference evidence="3" key="1">
    <citation type="submission" date="2010-03" db="EMBL/GenBank/DDBJ databases">
        <title>Complete sequence of Mobiluncus curtisii ATCC 43063.</title>
        <authorList>
            <person name="Muzny D."/>
            <person name="Qin X."/>
            <person name="Deng J."/>
            <person name="Jiang H."/>
            <person name="Liu Y."/>
            <person name="Qu J."/>
            <person name="Song X.-Z."/>
            <person name="Zhang L."/>
            <person name="Thornton R."/>
            <person name="Coyle M."/>
            <person name="Francisco L."/>
            <person name="Jackson L."/>
            <person name="Javaid M."/>
            <person name="Korchina V."/>
            <person name="Kovar C."/>
            <person name="Mata R."/>
            <person name="Mathew T."/>
            <person name="Ngo R."/>
            <person name="Nguyen L."/>
            <person name="Nguyen N."/>
            <person name="Okwuonu G."/>
            <person name="Ongeri F."/>
            <person name="Pham C."/>
            <person name="Simmons D."/>
            <person name="Wilczek-Boney K."/>
            <person name="Hale W."/>
            <person name="Jakkamsetti A."/>
            <person name="Pham P."/>
            <person name="Ruth R."/>
            <person name="San Lucas F."/>
            <person name="Warren J."/>
            <person name="Zhang J."/>
            <person name="Zhao Z."/>
            <person name="Zhou C."/>
            <person name="Zhu D."/>
            <person name="Lee S."/>
            <person name="Bess C."/>
            <person name="Blankenburg K."/>
            <person name="Forbes L."/>
            <person name="Fu Q."/>
            <person name="Gubbala S."/>
            <person name="Hirani K."/>
            <person name="Jayaseelan J.C."/>
            <person name="Lara F."/>
            <person name="Munidasa M."/>
            <person name="Palculict T."/>
            <person name="Patil S."/>
            <person name="Pu L.-L."/>
            <person name="Saada N."/>
            <person name="Tang L."/>
            <person name="Weissenberger G."/>
            <person name="Zhu Y."/>
            <person name="Hemphill L."/>
            <person name="Shang Y."/>
            <person name="Youmans B."/>
            <person name="Ayvaz T."/>
            <person name="Ross M."/>
            <person name="Santibanez J."/>
            <person name="Aqrawi P."/>
            <person name="Gross S."/>
            <person name="Joshi V."/>
            <person name="Fowler G."/>
            <person name="Nazareth L."/>
            <person name="Reid J."/>
            <person name="Worley K."/>
            <person name="Petrosino J."/>
            <person name="Highlander S."/>
            <person name="Gibbs R."/>
            <person name="Gibbs R."/>
        </authorList>
    </citation>
    <scope>NUCLEOTIDE SEQUENCE [LARGE SCALE GENOMIC DNA]</scope>
    <source>
        <strain evidence="3">ATCC 19194</strain>
    </source>
</reference>